<evidence type="ECO:0000313" key="9">
    <source>
        <dbReference type="EMBL" id="XCD15691.1"/>
    </source>
</evidence>
<dbReference type="InterPro" id="IPR008928">
    <property type="entry name" value="6-hairpin_glycosidase_sf"/>
</dbReference>
<reference evidence="9" key="1">
    <citation type="submission" date="2023-01" db="EMBL/GenBank/DDBJ databases">
        <title>Vibrio sp. CB1-14 genome sequencing.</title>
        <authorList>
            <person name="Otstavnykh N."/>
            <person name="Isaeva M."/>
            <person name="Meleshko D."/>
        </authorList>
    </citation>
    <scope>NUCLEOTIDE SEQUENCE</scope>
    <source>
        <strain evidence="9">CB1-14</strain>
    </source>
</reference>
<dbReference type="KEGG" id="vck:PG915_14065"/>
<accession>A0AAU8BGG6</accession>
<evidence type="ECO:0000256" key="2">
    <source>
        <dbReference type="ARBA" id="ARBA00009209"/>
    </source>
</evidence>
<dbReference type="PRINTS" id="PR00735">
    <property type="entry name" value="GLHYDRLASE8"/>
</dbReference>
<evidence type="ECO:0000256" key="7">
    <source>
        <dbReference type="ARBA" id="ARBA00023326"/>
    </source>
</evidence>
<dbReference type="GO" id="GO:0008810">
    <property type="term" value="F:cellulase activity"/>
    <property type="evidence" value="ECO:0007669"/>
    <property type="project" value="UniProtKB-EC"/>
</dbReference>
<evidence type="ECO:0000256" key="3">
    <source>
        <dbReference type="ARBA" id="ARBA00012601"/>
    </source>
</evidence>
<keyword evidence="6 9" id="KW-0326">Glycosidase</keyword>
<organism evidence="9">
    <name type="scientific">Vibrio chaetopteri</name>
    <dbReference type="NCBI Taxonomy" id="3016528"/>
    <lineage>
        <taxon>Bacteria</taxon>
        <taxon>Pseudomonadati</taxon>
        <taxon>Pseudomonadota</taxon>
        <taxon>Gammaproteobacteria</taxon>
        <taxon>Vibrionales</taxon>
        <taxon>Vibrionaceae</taxon>
        <taxon>Vibrio</taxon>
    </lineage>
</organism>
<protein>
    <recommendedName>
        <fullName evidence="3">cellulase</fullName>
        <ecNumber evidence="3">3.2.1.4</ecNumber>
    </recommendedName>
</protein>
<dbReference type="GO" id="GO:0030245">
    <property type="term" value="P:cellulose catabolic process"/>
    <property type="evidence" value="ECO:0007669"/>
    <property type="project" value="UniProtKB-KW"/>
</dbReference>
<keyword evidence="5" id="KW-0136">Cellulose degradation</keyword>
<evidence type="ECO:0000256" key="1">
    <source>
        <dbReference type="ARBA" id="ARBA00000966"/>
    </source>
</evidence>
<keyword evidence="7" id="KW-0119">Carbohydrate metabolism</keyword>
<feature type="chain" id="PRO_5043661271" description="cellulase" evidence="8">
    <location>
        <begin position="23"/>
        <end position="371"/>
    </location>
</feature>
<comment type="catalytic activity">
    <reaction evidence="1">
        <text>Endohydrolysis of (1-&gt;4)-beta-D-glucosidic linkages in cellulose, lichenin and cereal beta-D-glucans.</text>
        <dbReference type="EC" id="3.2.1.4"/>
    </reaction>
</comment>
<dbReference type="Pfam" id="PF01270">
    <property type="entry name" value="Glyco_hydro_8"/>
    <property type="match status" value="1"/>
</dbReference>
<proteinExistence type="inferred from homology"/>
<sequence length="371" mass="41560">MMRTWLFAFAMMLSTVAPVSQAETWQQWQEFKSVYMTAEGRIVDGSDARLITTSEGQSYAMFFALVANDKAAFDTLYNWTQQHLAGGDLTARLPAWLWGKTSQGYGIIDSNSASDSDLWIAYTLIEAGRLWGSDYYQNVGYLLAKRILKEETVSFGAGNRQLLPGKQGFEQGDKVKLNPSYVPLPVLAAFAHHDTARPWRELYSGSLALLLDSQRKGVSPDWLLYDGKTISYDAKTTDIGNYNAIRSYLWAGMMPSDMEGALPIVDSFKPFVSLAIEQQYTPLNTYAQSGKMEQSAPIGFDAALLPLIGLNADEEVTSNWAERVRENLVTDRNNEYYNNVLALFGLGWYDNQYRFNGQGELLVPWAESGQP</sequence>
<keyword evidence="8" id="KW-0732">Signal</keyword>
<keyword evidence="7" id="KW-0624">Polysaccharide degradation</keyword>
<dbReference type="EMBL" id="CP115920">
    <property type="protein sequence ID" value="XCD15691.1"/>
    <property type="molecule type" value="Genomic_DNA"/>
</dbReference>
<evidence type="ECO:0000256" key="4">
    <source>
        <dbReference type="ARBA" id="ARBA00022801"/>
    </source>
</evidence>
<dbReference type="AlphaFoldDB" id="A0AAU8BGG6"/>
<dbReference type="EC" id="3.2.1.4" evidence="3"/>
<gene>
    <name evidence="9" type="primary">bcsZ</name>
    <name evidence="9" type="ORF">PG915_14065</name>
</gene>
<dbReference type="RefSeq" id="WP_353497088.1">
    <property type="nucleotide sequence ID" value="NZ_CP115920.1"/>
</dbReference>
<name>A0AAU8BGG6_9VIBR</name>
<dbReference type="InterPro" id="IPR012341">
    <property type="entry name" value="6hp_glycosidase-like_sf"/>
</dbReference>
<feature type="signal peptide" evidence="8">
    <location>
        <begin position="1"/>
        <end position="22"/>
    </location>
</feature>
<comment type="similarity">
    <text evidence="2">Belongs to the glycosyl hydrolase 8 (cellulase D) family.</text>
</comment>
<evidence type="ECO:0000256" key="6">
    <source>
        <dbReference type="ARBA" id="ARBA00023295"/>
    </source>
</evidence>
<dbReference type="NCBIfam" id="NF008305">
    <property type="entry name" value="PRK11097.1"/>
    <property type="match status" value="1"/>
</dbReference>
<evidence type="ECO:0000256" key="5">
    <source>
        <dbReference type="ARBA" id="ARBA00023001"/>
    </source>
</evidence>
<dbReference type="SUPFAM" id="SSF48208">
    <property type="entry name" value="Six-hairpin glycosidases"/>
    <property type="match status" value="1"/>
</dbReference>
<dbReference type="Gene3D" id="1.50.10.10">
    <property type="match status" value="1"/>
</dbReference>
<dbReference type="InterPro" id="IPR002037">
    <property type="entry name" value="Glyco_hydro_8"/>
</dbReference>
<keyword evidence="4 9" id="KW-0378">Hydrolase</keyword>
<evidence type="ECO:0000256" key="8">
    <source>
        <dbReference type="SAM" id="SignalP"/>
    </source>
</evidence>